<feature type="transmembrane region" description="Helical" evidence="1">
    <location>
        <begin position="101"/>
        <end position="124"/>
    </location>
</feature>
<evidence type="ECO:0000256" key="1">
    <source>
        <dbReference type="SAM" id="Phobius"/>
    </source>
</evidence>
<evidence type="ECO:0000313" key="4">
    <source>
        <dbReference type="Proteomes" id="UP000196239"/>
    </source>
</evidence>
<dbReference type="EMBL" id="LN890280">
    <property type="protein sequence ID" value="CUR52345.1"/>
    <property type="molecule type" value="Genomic_DNA"/>
</dbReference>
<dbReference type="Pfam" id="PF09335">
    <property type="entry name" value="VTT_dom"/>
    <property type="match status" value="1"/>
</dbReference>
<feature type="transmembrane region" description="Helical" evidence="1">
    <location>
        <begin position="15"/>
        <end position="35"/>
    </location>
</feature>
<evidence type="ECO:0000259" key="2">
    <source>
        <dbReference type="Pfam" id="PF09335"/>
    </source>
</evidence>
<keyword evidence="4" id="KW-1185">Reference proteome</keyword>
<dbReference type="AlphaFoldDB" id="A0A128A4R5"/>
<keyword evidence="1" id="KW-0812">Transmembrane</keyword>
<protein>
    <recommendedName>
        <fullName evidence="2">VTT domain-containing protein</fullName>
    </recommendedName>
</protein>
<organism evidence="3 4">
    <name type="scientific">Nitrosotalea devaniterrae</name>
    <dbReference type="NCBI Taxonomy" id="1078905"/>
    <lineage>
        <taxon>Archaea</taxon>
        <taxon>Nitrososphaerota</taxon>
        <taxon>Nitrososphaeria</taxon>
        <taxon>Nitrosotaleales</taxon>
        <taxon>Nitrosotaleaceae</taxon>
        <taxon>Nitrosotalea</taxon>
    </lineage>
</organism>
<name>A0A128A4R5_9ARCH</name>
<feature type="domain" description="VTT" evidence="2">
    <location>
        <begin position="36"/>
        <end position="154"/>
    </location>
</feature>
<gene>
    <name evidence="3" type="ORF">NDEV_1583</name>
</gene>
<dbReference type="PANTHER" id="PTHR42709:SF4">
    <property type="entry name" value="INNER MEMBRANE PROTEIN YQAA"/>
    <property type="match status" value="1"/>
</dbReference>
<dbReference type="KEGG" id="ndv:NDEV_1583"/>
<dbReference type="PANTHER" id="PTHR42709">
    <property type="entry name" value="ALKALINE PHOSPHATASE LIKE PROTEIN"/>
    <property type="match status" value="1"/>
</dbReference>
<feature type="transmembrane region" description="Helical" evidence="1">
    <location>
        <begin position="55"/>
        <end position="74"/>
    </location>
</feature>
<reference evidence="4" key="1">
    <citation type="submission" date="2015-10" db="EMBL/GenBank/DDBJ databases">
        <authorList>
            <person name="Lehtovirta-Morley L.E."/>
            <person name="Vieille C."/>
        </authorList>
    </citation>
    <scope>NUCLEOTIDE SEQUENCE [LARGE SCALE GENOMIC DNA]</scope>
</reference>
<sequence length="165" mass="18514">MLGEIINALVHDTLFIKYGLLGLFFNGMFSSFIPIPTEITISALLLSGTNPLDVFLILTIGSIIGGYIAYYLGYNGRLLKKIRKAPKEKYEQKSINIMTKYGWFTIIFLSPWIPIIGDVVSIIAGTKKYNIIKYSIAMTTGKTVKAVAIVFFGVHFIHWLVHVLH</sequence>
<feature type="transmembrane region" description="Helical" evidence="1">
    <location>
        <begin position="144"/>
        <end position="164"/>
    </location>
</feature>
<dbReference type="Proteomes" id="UP000196239">
    <property type="component" value="Chromosome 1"/>
</dbReference>
<proteinExistence type="predicted"/>
<accession>A0A128A4R5</accession>
<dbReference type="InterPro" id="IPR032816">
    <property type="entry name" value="VTT_dom"/>
</dbReference>
<evidence type="ECO:0000313" key="3">
    <source>
        <dbReference type="EMBL" id="CUR52345.1"/>
    </source>
</evidence>
<keyword evidence="1" id="KW-1133">Transmembrane helix</keyword>
<dbReference type="InterPro" id="IPR051311">
    <property type="entry name" value="DedA_domain"/>
</dbReference>
<keyword evidence="1" id="KW-0472">Membrane</keyword>